<organism evidence="1 2">
    <name type="scientific">Nepenthes gracilis</name>
    <name type="common">Slender pitcher plant</name>
    <dbReference type="NCBI Taxonomy" id="150966"/>
    <lineage>
        <taxon>Eukaryota</taxon>
        <taxon>Viridiplantae</taxon>
        <taxon>Streptophyta</taxon>
        <taxon>Embryophyta</taxon>
        <taxon>Tracheophyta</taxon>
        <taxon>Spermatophyta</taxon>
        <taxon>Magnoliopsida</taxon>
        <taxon>eudicotyledons</taxon>
        <taxon>Gunneridae</taxon>
        <taxon>Pentapetalae</taxon>
        <taxon>Caryophyllales</taxon>
        <taxon>Nepenthaceae</taxon>
        <taxon>Nepenthes</taxon>
    </lineage>
</organism>
<proteinExistence type="predicted"/>
<accession>A0AAD3SAZ7</accession>
<sequence length="67" mass="7578">MDPGPDEHHPTARQQQRRQLLWAFKQFSNHVKKTPSSGHEFTATENTSGVTEIFPLGNSVNLHDKVP</sequence>
<name>A0AAD3SAZ7_NEPGR</name>
<dbReference type="EMBL" id="BSYO01000007">
    <property type="protein sequence ID" value="GMH07687.1"/>
    <property type="molecule type" value="Genomic_DNA"/>
</dbReference>
<dbReference type="AlphaFoldDB" id="A0AAD3SAZ7"/>
<gene>
    <name evidence="1" type="ORF">Nepgr_009527</name>
</gene>
<evidence type="ECO:0000313" key="1">
    <source>
        <dbReference type="EMBL" id="GMH07687.1"/>
    </source>
</evidence>
<dbReference type="Proteomes" id="UP001279734">
    <property type="component" value="Unassembled WGS sequence"/>
</dbReference>
<reference evidence="1" key="1">
    <citation type="submission" date="2023-05" db="EMBL/GenBank/DDBJ databases">
        <title>Nepenthes gracilis genome sequencing.</title>
        <authorList>
            <person name="Fukushima K."/>
        </authorList>
    </citation>
    <scope>NUCLEOTIDE SEQUENCE</scope>
    <source>
        <strain evidence="1">SING2019-196</strain>
    </source>
</reference>
<comment type="caution">
    <text evidence="1">The sequence shown here is derived from an EMBL/GenBank/DDBJ whole genome shotgun (WGS) entry which is preliminary data.</text>
</comment>
<keyword evidence="2" id="KW-1185">Reference proteome</keyword>
<protein>
    <submittedName>
        <fullName evidence="1">Uncharacterized protein</fullName>
    </submittedName>
</protein>
<evidence type="ECO:0000313" key="2">
    <source>
        <dbReference type="Proteomes" id="UP001279734"/>
    </source>
</evidence>